<name>A0ACC0PNU2_RHOML</name>
<gene>
    <name evidence="1" type="ORF">RHMOL_Rhmol02G0070900</name>
</gene>
<keyword evidence="2" id="KW-1185">Reference proteome</keyword>
<accession>A0ACC0PNU2</accession>
<evidence type="ECO:0000313" key="2">
    <source>
        <dbReference type="Proteomes" id="UP001062846"/>
    </source>
</evidence>
<comment type="caution">
    <text evidence="1">The sequence shown here is derived from an EMBL/GenBank/DDBJ whole genome shotgun (WGS) entry which is preliminary data.</text>
</comment>
<sequence length="770" mass="86154">MKNFAQDPLTMNIFSGPGSSHENRISKDMGETLHALMYPDHSNQAGVSSIDSPHGESEHAIDDGVVKLENSCRLFPLHEILIATKDFDDALVVGTGGFGKVYKGIIDDGATTTVVAIKRLNAESTQGAEEFWTEVKLLSKLRHTHLVSLIGYCNEWQEMILVYEYIARGTLANLLYKANREESGKSISHLTWEQRLNICLGAARGLKYLHNGTKQRIIHRDVKSTNILLDENLVAKVSDFGLSKRITSHTTTTTTTHVSTNVKGTIGYLDPDYFFTNRLTKKSDVYAFGVVLLEVLCGRPPVDTRLEEEQISLILWAKIYIRKGKLDRIIDPSLNGETTPHSLKCFAELAYKCLHTQPKERPTMSDVVESLEIALISHERKRRSQGTIAKAFQGIKLVPKGMNRWWIAGKGSGSNGLITHNPRFSLAEIRAATNDFNEGLLISQDGFFSLYEGCMMGGTIVVVIKRFESKTARSLQEFSAEIQVQSLTRHPNIVTLIGFCDEKHELILVYEYMVNGTLESHLHETENDPVFWKKRIEICIDIARGLEYLHTNVEQQVIHRDIKPSNVYLDNKWVAKVAAFEHSIPIAASITTEGFETGVCGTLGYIDPESVFYGKFTRKADVYSFGVVLLEVLCAKKPCIREPNTGENSLLPWFYGCLKSGTIDTVIDPYLIGKIAPECFRHYVNTALSCLVKGSIRRPSMDDVRCSLQSSLQLQEAWENSIKMGDELSMADAPDSYNNVVSVDSEFIIGEQSLLISDFVRSWSSISPSF</sequence>
<dbReference type="Proteomes" id="UP001062846">
    <property type="component" value="Chromosome 2"/>
</dbReference>
<reference evidence="1" key="1">
    <citation type="submission" date="2022-02" db="EMBL/GenBank/DDBJ databases">
        <title>Plant Genome Project.</title>
        <authorList>
            <person name="Zhang R.-G."/>
        </authorList>
    </citation>
    <scope>NUCLEOTIDE SEQUENCE</scope>
    <source>
        <strain evidence="1">AT1</strain>
    </source>
</reference>
<dbReference type="EMBL" id="CM046389">
    <property type="protein sequence ID" value="KAI8566811.1"/>
    <property type="molecule type" value="Genomic_DNA"/>
</dbReference>
<protein>
    <submittedName>
        <fullName evidence="1">Uncharacterized protein</fullName>
    </submittedName>
</protein>
<proteinExistence type="predicted"/>
<organism evidence="1 2">
    <name type="scientific">Rhododendron molle</name>
    <name type="common">Chinese azalea</name>
    <name type="synonym">Azalea mollis</name>
    <dbReference type="NCBI Taxonomy" id="49168"/>
    <lineage>
        <taxon>Eukaryota</taxon>
        <taxon>Viridiplantae</taxon>
        <taxon>Streptophyta</taxon>
        <taxon>Embryophyta</taxon>
        <taxon>Tracheophyta</taxon>
        <taxon>Spermatophyta</taxon>
        <taxon>Magnoliopsida</taxon>
        <taxon>eudicotyledons</taxon>
        <taxon>Gunneridae</taxon>
        <taxon>Pentapetalae</taxon>
        <taxon>asterids</taxon>
        <taxon>Ericales</taxon>
        <taxon>Ericaceae</taxon>
        <taxon>Ericoideae</taxon>
        <taxon>Rhodoreae</taxon>
        <taxon>Rhododendron</taxon>
    </lineage>
</organism>
<evidence type="ECO:0000313" key="1">
    <source>
        <dbReference type="EMBL" id="KAI8566811.1"/>
    </source>
</evidence>